<organism evidence="8 9">
    <name type="scientific">Planoprotostelium fungivorum</name>
    <dbReference type="NCBI Taxonomy" id="1890364"/>
    <lineage>
        <taxon>Eukaryota</taxon>
        <taxon>Amoebozoa</taxon>
        <taxon>Evosea</taxon>
        <taxon>Variosea</taxon>
        <taxon>Cavosteliida</taxon>
        <taxon>Cavosteliaceae</taxon>
        <taxon>Planoprotostelium</taxon>
    </lineage>
</organism>
<feature type="transmembrane region" description="Helical" evidence="6">
    <location>
        <begin position="212"/>
        <end position="234"/>
    </location>
</feature>
<evidence type="ECO:0000313" key="9">
    <source>
        <dbReference type="Proteomes" id="UP000241769"/>
    </source>
</evidence>
<feature type="domain" description="THH1/TOM1/TOM3" evidence="7">
    <location>
        <begin position="218"/>
        <end position="457"/>
    </location>
</feature>
<gene>
    <name evidence="8" type="ORF">PROFUN_05616</name>
</gene>
<comment type="caution">
    <text evidence="8">The sequence shown here is derived from an EMBL/GenBank/DDBJ whole genome shotgun (WGS) entry which is preliminary data.</text>
</comment>
<accession>A0A2P6MUB2</accession>
<feature type="transmembrane region" description="Helical" evidence="6">
    <location>
        <begin position="437"/>
        <end position="457"/>
    </location>
</feature>
<evidence type="ECO:0000313" key="8">
    <source>
        <dbReference type="EMBL" id="PRP75305.1"/>
    </source>
</evidence>
<feature type="transmembrane region" description="Helical" evidence="6">
    <location>
        <begin position="325"/>
        <end position="346"/>
    </location>
</feature>
<reference evidence="8 9" key="1">
    <citation type="journal article" date="2018" name="Genome Biol. Evol.">
        <title>Multiple Roots of Fruiting Body Formation in Amoebozoa.</title>
        <authorList>
            <person name="Hillmann F."/>
            <person name="Forbes G."/>
            <person name="Novohradska S."/>
            <person name="Ferling I."/>
            <person name="Riege K."/>
            <person name="Groth M."/>
            <person name="Westermann M."/>
            <person name="Marz M."/>
            <person name="Spaller T."/>
            <person name="Winckler T."/>
            <person name="Schaap P."/>
            <person name="Glockner G."/>
        </authorList>
    </citation>
    <scope>NUCLEOTIDE SEQUENCE [LARGE SCALE GENOMIC DNA]</scope>
    <source>
        <strain evidence="8 9">Jena</strain>
    </source>
</reference>
<evidence type="ECO:0000259" key="7">
    <source>
        <dbReference type="Pfam" id="PF06454"/>
    </source>
</evidence>
<dbReference type="AlphaFoldDB" id="A0A2P6MUB2"/>
<keyword evidence="5 6" id="KW-0472">Membrane</keyword>
<name>A0A2P6MUB2_9EUKA</name>
<keyword evidence="3 6" id="KW-0812">Transmembrane</keyword>
<dbReference type="OrthoDB" id="19353at2759"/>
<dbReference type="InParanoid" id="A0A2P6MUB2"/>
<feature type="transmembrane region" description="Helical" evidence="6">
    <location>
        <begin position="366"/>
        <end position="384"/>
    </location>
</feature>
<keyword evidence="4 6" id="KW-1133">Transmembrane helix</keyword>
<sequence>MLRVTCLSKQEELDYGCEKLESHYPHRCLRYFEYCQKRPNLQLSRQNILFRIPIGIPQNVLRTIKTLVTSRTTLCEKVCFFGPKAADLVSSGNIFVVVACVSSKNILTAGVTKSIILSLPTDPTRPRPPYFTPTSAPTEAKGQKIRCWTLVTICKYLSILRIGYSNTLDSGHRTCDETASHLRGEGASEQEPNNKTKDIASMKVDRAPEETATYICGIVLYTIVLLILVVLLFLSLKKNPERPATKLSDKVRKLFRGTIVLFLCVRIIWLIARCWTDYESVTFVLNRVALALFLTAFTLVIFYWAERFHKSYFESGQFLPKVGGIFVVVNITMYITQIVFVSLYLSHSEGGREGNIMYELNIIGDIVLTVLVSAGFFIYGWLLFCSTRSTDDTLSESRDRELMKILILTLIFTTCFLSKVAIFLYRPITGSTFPSVIFYSFGYYTPEVIPCLFQLYVSESSNKQQEKETKFIDDLYAESQESIDEFAKNIPVMAGEDTPLIHDSRGNVAAVAYLTIEHPYYLEE</sequence>
<dbReference type="InterPro" id="IPR009457">
    <property type="entry name" value="THH1/TOM1/TOM3_dom"/>
</dbReference>
<feature type="transmembrane region" description="Helical" evidence="6">
    <location>
        <begin position="284"/>
        <end position="305"/>
    </location>
</feature>
<proteinExistence type="inferred from homology"/>
<dbReference type="InterPro" id="IPR040226">
    <property type="entry name" value="THH1/TOM1/TOM3"/>
</dbReference>
<comment type="similarity">
    <text evidence="2">Belongs to the plant tobamovirus multiplication TOM1 protein family.</text>
</comment>
<evidence type="ECO:0000256" key="4">
    <source>
        <dbReference type="ARBA" id="ARBA00022989"/>
    </source>
</evidence>
<evidence type="ECO:0000256" key="2">
    <source>
        <dbReference type="ARBA" id="ARBA00006779"/>
    </source>
</evidence>
<evidence type="ECO:0000256" key="3">
    <source>
        <dbReference type="ARBA" id="ARBA00022692"/>
    </source>
</evidence>
<keyword evidence="9" id="KW-1185">Reference proteome</keyword>
<protein>
    <recommendedName>
        <fullName evidence="7">THH1/TOM1/TOM3 domain-containing protein</fullName>
    </recommendedName>
</protein>
<feature type="transmembrane region" description="Helical" evidence="6">
    <location>
        <begin position="254"/>
        <end position="272"/>
    </location>
</feature>
<dbReference type="Proteomes" id="UP000241769">
    <property type="component" value="Unassembled WGS sequence"/>
</dbReference>
<dbReference type="Pfam" id="PF06454">
    <property type="entry name" value="THH1_TOM1-3_dom"/>
    <property type="match status" value="1"/>
</dbReference>
<dbReference type="GO" id="GO:0012505">
    <property type="term" value="C:endomembrane system"/>
    <property type="evidence" value="ECO:0007669"/>
    <property type="project" value="UniProtKB-SubCell"/>
</dbReference>
<feature type="transmembrane region" description="Helical" evidence="6">
    <location>
        <begin position="405"/>
        <end position="425"/>
    </location>
</feature>
<evidence type="ECO:0000256" key="1">
    <source>
        <dbReference type="ARBA" id="ARBA00004127"/>
    </source>
</evidence>
<dbReference type="PANTHER" id="PTHR31142">
    <property type="entry name" value="TOBAMOVIRUS MULTIPLICATION PROTEIN 1-LIKE ISOFORM X1"/>
    <property type="match status" value="1"/>
</dbReference>
<dbReference type="PANTHER" id="PTHR31142:SF3">
    <property type="entry name" value="THH1_TOM1_TOM3 DOMAIN-CONTAINING PROTEIN"/>
    <property type="match status" value="1"/>
</dbReference>
<evidence type="ECO:0000256" key="5">
    <source>
        <dbReference type="ARBA" id="ARBA00023136"/>
    </source>
</evidence>
<evidence type="ECO:0000256" key="6">
    <source>
        <dbReference type="SAM" id="Phobius"/>
    </source>
</evidence>
<comment type="subcellular location">
    <subcellularLocation>
        <location evidence="1">Endomembrane system</location>
        <topology evidence="1">Multi-pass membrane protein</topology>
    </subcellularLocation>
</comment>
<dbReference type="EMBL" id="MDYQ01000395">
    <property type="protein sequence ID" value="PRP75305.1"/>
    <property type="molecule type" value="Genomic_DNA"/>
</dbReference>